<evidence type="ECO:0000256" key="3">
    <source>
        <dbReference type="PROSITE-ProRule" id="PRU10141"/>
    </source>
</evidence>
<evidence type="ECO:0000256" key="2">
    <source>
        <dbReference type="ARBA" id="ARBA00022840"/>
    </source>
</evidence>
<feature type="compositionally biased region" description="Basic and acidic residues" evidence="4">
    <location>
        <begin position="1438"/>
        <end position="1467"/>
    </location>
</feature>
<evidence type="ECO:0000313" key="7">
    <source>
        <dbReference type="EMBL" id="PVZ98828.1"/>
    </source>
</evidence>
<dbReference type="GO" id="GO:0005524">
    <property type="term" value="F:ATP binding"/>
    <property type="evidence" value="ECO:0007669"/>
    <property type="project" value="UniProtKB-UniRule"/>
</dbReference>
<keyword evidence="2 3" id="KW-0067">ATP-binding</keyword>
<accession>A0A2U1J1A8</accession>
<organism evidence="7 8">
    <name type="scientific">Smittium angustum</name>
    <dbReference type="NCBI Taxonomy" id="133377"/>
    <lineage>
        <taxon>Eukaryota</taxon>
        <taxon>Fungi</taxon>
        <taxon>Fungi incertae sedis</taxon>
        <taxon>Zoopagomycota</taxon>
        <taxon>Kickxellomycotina</taxon>
        <taxon>Harpellomycetes</taxon>
        <taxon>Harpellales</taxon>
        <taxon>Legeriomycetaceae</taxon>
        <taxon>Smittium</taxon>
    </lineage>
</organism>
<comment type="caution">
    <text evidence="7">The sequence shown here is derived from an EMBL/GenBank/DDBJ whole genome shotgun (WGS) entry which is preliminary data.</text>
</comment>
<evidence type="ECO:0000313" key="8">
    <source>
        <dbReference type="Proteomes" id="UP000245591"/>
    </source>
</evidence>
<dbReference type="InterPro" id="IPR008271">
    <property type="entry name" value="Ser/Thr_kinase_AS"/>
</dbReference>
<dbReference type="InterPro" id="IPR017441">
    <property type="entry name" value="Protein_kinase_ATP_BS"/>
</dbReference>
<reference evidence="7 8" key="1">
    <citation type="journal article" date="2018" name="MBio">
        <title>Comparative Genomics Reveals the Core Gene Toolbox for the Fungus-Insect Symbiosis.</title>
        <authorList>
            <person name="Wang Y."/>
            <person name="Stata M."/>
            <person name="Wang W."/>
            <person name="Stajich J.E."/>
            <person name="White M.M."/>
            <person name="Moncalvo J.M."/>
        </authorList>
    </citation>
    <scope>NUCLEOTIDE SEQUENCE [LARGE SCALE GENOMIC DNA]</scope>
    <source>
        <strain evidence="7 8">AUS-126-30</strain>
    </source>
</reference>
<dbReference type="EMBL" id="MBFU01000723">
    <property type="protein sequence ID" value="PVZ97795.1"/>
    <property type="molecule type" value="Genomic_DNA"/>
</dbReference>
<dbReference type="EMBL" id="MBFU01000506">
    <property type="protein sequence ID" value="PVZ98828.1"/>
    <property type="molecule type" value="Genomic_DNA"/>
</dbReference>
<dbReference type="PROSITE" id="PS00107">
    <property type="entry name" value="PROTEIN_KINASE_ATP"/>
    <property type="match status" value="1"/>
</dbReference>
<dbReference type="PROSITE" id="PS00108">
    <property type="entry name" value="PROTEIN_KINASE_ST"/>
    <property type="match status" value="1"/>
</dbReference>
<evidence type="ECO:0000259" key="5">
    <source>
        <dbReference type="PROSITE" id="PS50011"/>
    </source>
</evidence>
<protein>
    <recommendedName>
        <fullName evidence="5">Protein kinase domain-containing protein</fullName>
    </recommendedName>
</protein>
<dbReference type="Pfam" id="PF00069">
    <property type="entry name" value="Pkinase"/>
    <property type="match status" value="1"/>
</dbReference>
<sequence length="1662" mass="189200">MNASHKNSSKKSNAKNKKSKNKNKNGTIHKKDMELAPQSPLSSPQELKILNSNNQRKDSPLDNTQAFFVQDKGLSDKINKEEIQPNLDNDTEKHKDNLLLFQEPILIEYKEKEGGQKFDKDIKTNTCNNIDAGINLNESKVENSNPDNFGNRFSLNRNINVKKKQETNIYKRTTNPSNSPYKSYSKTPKNDIYSTGNYKAPEIKKKLTKYNKVIVRQILKNNKKVYGWMKNPEENEQEYLARKRSRRKTFMHIYMKKTQQRVLVIQPNSTTNSFMMPGNNSNANIEQSGINDVISPKKIINSPNITYDTPQKIALNKCINDPIPVKSVIKLPKKNLSNINYNAQKPIEIPQNIQNQKKDSFSDKEDYKPKSPIVLPKSNILNNLVDTKEKKEQAFELPTEKQKPAFELLTEKQKSILELPTEKQKSILELPTEKQKSIFELPTKKRSNKELSEDTDIKSSNPIENHVSSDNKIISISSAKSSVVDKKKISEIKEPKEKSDRKLIGILNPSKRYGSVANMYTPQITVSLKSMKSKKFLFNTPLGEYETIKTLGQGSYGKVKLMKNTLTQQKYAVKIIKRYSQSKHKKSHPEYKKAKTLDRRVLREANLCRVLGELHPHIISLHDFRMTEKHFYLFYEYINGPTLAERVGNNGIPENEAREIFKPIAETVRFCHSYSIIHRDLKLENILIDYSSLLVHKKEKGLVLQKKEEKTGPIGCVKLIDFGLANFFTQTGIMETFCGSLPYTAPEILRGEQYNGPEIDIWSLGVLLYVVVTGRFPFDDPSKPKNFEKIMEGDFELRADLSSDLQRLLVMMLEPDIEKRLTIEQVLSHSWFSNLENIDDIKGGCCILHPENVSSFIAIPESKKYMEISQLVDYVVVKEVSTCLEIPAEDVVKIMRLAIIQNESGVNENIGIKNDKSVVFNSKNLRNDMNQQGDCENFGIKNMSFVRNQNYKDQMLVRMVKSPVVSMYHLVSQNIEQRKWYLSPADDINIESNYSVATSNISKANRSMFCFTENMASTSSPPKDLKIKTKETNLNYITEQRRFSKNPKFTDKPCYEITKSASMPNLTGYLALENQFGIYPKEKSKIRRFFTTKQKVLSKDSLNSPVKNKIRKTLKRFKNQVGINQNRVLDVLGNNSMPTINTTSDNSPEKVSSCLQIKNIQPEIKRLDKRISLVDKTSIQSSEHKIYPTVQTKSKNNLDVYINNMSCDLGREDHTGRLLGNVSKYSLVSMFGLKDSVSEMNGDSKKEKISNFSLGSLGINNHNKKYIEFGDTKVGVIGILDAVNERIMLPKDLNNLDPVYIMDLISDLLKSNDITFTFVERLVYSDKNAIPVIQSARRNFSRYDGHVGLGASASNQYDIDIFGPLIKSQVDINTKKNEIENNDAAGKENFSNYIKHGLLKTNEGKSLRFRKQSLSQKLKSITGLVFPNSSQVISSETGKNKNGTEKKKGGRKDSLEKKVAAKDKKEASNANNSSNCKNENENTKKKGKRNSDAKLRTKNEKKIGEDDVVLPEGYVWTTKMVRGKNRRVMVHVSELDGNKIKDIKKVGNDSQKSIGNASKKLSNYNISNLKSESDPNHKIMTLPVDYTTTAIIAQYSPSLSIKNDSEVVEHYSCSFKLELVFVQTPGIGKRYAVVLTKMAGHNAKFSLVHMFMKRMINTITCY</sequence>
<dbReference type="SMART" id="SM00220">
    <property type="entry name" value="S_TKc"/>
    <property type="match status" value="1"/>
</dbReference>
<dbReference type="Gene3D" id="1.10.510.10">
    <property type="entry name" value="Transferase(Phosphotransferase) domain 1"/>
    <property type="match status" value="1"/>
</dbReference>
<name>A0A2U1J1A8_SMIAN</name>
<dbReference type="InterPro" id="IPR011009">
    <property type="entry name" value="Kinase-like_dom_sf"/>
</dbReference>
<feature type="domain" description="Protein kinase" evidence="5">
    <location>
        <begin position="545"/>
        <end position="832"/>
    </location>
</feature>
<feature type="compositionally biased region" description="Low complexity" evidence="4">
    <location>
        <begin position="1468"/>
        <end position="1477"/>
    </location>
</feature>
<dbReference type="PROSITE" id="PS50011">
    <property type="entry name" value="PROTEIN_KINASE_DOM"/>
    <property type="match status" value="1"/>
</dbReference>
<dbReference type="GO" id="GO:0004674">
    <property type="term" value="F:protein serine/threonine kinase activity"/>
    <property type="evidence" value="ECO:0007669"/>
    <property type="project" value="TreeGrafter"/>
</dbReference>
<dbReference type="PANTHER" id="PTHR24346">
    <property type="entry name" value="MAP/MICROTUBULE AFFINITY-REGULATING KINASE"/>
    <property type="match status" value="1"/>
</dbReference>
<dbReference type="GO" id="GO:0035556">
    <property type="term" value="P:intracellular signal transduction"/>
    <property type="evidence" value="ECO:0007669"/>
    <property type="project" value="TreeGrafter"/>
</dbReference>
<feature type="region of interest" description="Disordered" evidence="4">
    <location>
        <begin position="1431"/>
        <end position="1499"/>
    </location>
</feature>
<keyword evidence="8" id="KW-1185">Reference proteome</keyword>
<dbReference type="CDD" id="cd14003">
    <property type="entry name" value="STKc_AMPK-like"/>
    <property type="match status" value="1"/>
</dbReference>
<keyword evidence="1 3" id="KW-0547">Nucleotide-binding</keyword>
<proteinExistence type="predicted"/>
<dbReference type="PANTHER" id="PTHR24346:SF30">
    <property type="entry name" value="MATERNAL EMBRYONIC LEUCINE ZIPPER KINASE"/>
    <property type="match status" value="1"/>
</dbReference>
<feature type="compositionally biased region" description="Basic and acidic residues" evidence="4">
    <location>
        <begin position="1478"/>
        <end position="1499"/>
    </location>
</feature>
<dbReference type="FunFam" id="1.10.510.10:FF:000571">
    <property type="entry name" value="Maternal embryonic leucine zipper kinase"/>
    <property type="match status" value="1"/>
</dbReference>
<feature type="region of interest" description="Disordered" evidence="4">
    <location>
        <begin position="1"/>
        <end position="46"/>
    </location>
</feature>
<dbReference type="GO" id="GO:0005737">
    <property type="term" value="C:cytoplasm"/>
    <property type="evidence" value="ECO:0007669"/>
    <property type="project" value="TreeGrafter"/>
</dbReference>
<dbReference type="Proteomes" id="UP000245591">
    <property type="component" value="Unassembled WGS sequence"/>
</dbReference>
<dbReference type="SUPFAM" id="SSF56112">
    <property type="entry name" value="Protein kinase-like (PK-like)"/>
    <property type="match status" value="1"/>
</dbReference>
<dbReference type="InterPro" id="IPR000719">
    <property type="entry name" value="Prot_kinase_dom"/>
</dbReference>
<evidence type="ECO:0000313" key="6">
    <source>
        <dbReference type="EMBL" id="PVZ97795.1"/>
    </source>
</evidence>
<feature type="binding site" evidence="3">
    <location>
        <position position="574"/>
    </location>
    <ligand>
        <name>ATP</name>
        <dbReference type="ChEBI" id="CHEBI:30616"/>
    </ligand>
</feature>
<evidence type="ECO:0000256" key="4">
    <source>
        <dbReference type="SAM" id="MobiDB-lite"/>
    </source>
</evidence>
<gene>
    <name evidence="7" type="ORF">BB558_005162</name>
    <name evidence="6" type="ORF">BB558_006221</name>
</gene>
<evidence type="ECO:0000256" key="1">
    <source>
        <dbReference type="ARBA" id="ARBA00022741"/>
    </source>
</evidence>
<feature type="compositionally biased region" description="Basic residues" evidence="4">
    <location>
        <begin position="7"/>
        <end position="23"/>
    </location>
</feature>